<feature type="transmembrane region" description="Helical" evidence="1">
    <location>
        <begin position="7"/>
        <end position="25"/>
    </location>
</feature>
<organism evidence="2 3">
    <name type="scientific">Rhizophlyctis rosea</name>
    <dbReference type="NCBI Taxonomy" id="64517"/>
    <lineage>
        <taxon>Eukaryota</taxon>
        <taxon>Fungi</taxon>
        <taxon>Fungi incertae sedis</taxon>
        <taxon>Chytridiomycota</taxon>
        <taxon>Chytridiomycota incertae sedis</taxon>
        <taxon>Chytridiomycetes</taxon>
        <taxon>Rhizophlyctidales</taxon>
        <taxon>Rhizophlyctidaceae</taxon>
        <taxon>Rhizophlyctis</taxon>
    </lineage>
</organism>
<keyword evidence="3" id="KW-1185">Reference proteome</keyword>
<evidence type="ECO:0000313" key="3">
    <source>
        <dbReference type="Proteomes" id="UP001212841"/>
    </source>
</evidence>
<keyword evidence="1" id="KW-0472">Membrane</keyword>
<gene>
    <name evidence="2" type="ORF">HK097_001655</name>
</gene>
<sequence length="152" mass="16156">MYRLIFLVNALVEGIPALLTLLAHIQGNGFPYLFPHASGIPQAELAAETAVLLMLTFATLPSLYIALSPALPISATKPVALGALAYHTFISLACLNRAVNVLPAIGPHTIGADVKAEWQMLGWSAVALHSGLAGAFVWVLRGGRSVPHRKER</sequence>
<proteinExistence type="predicted"/>
<dbReference type="AlphaFoldDB" id="A0AAD5S4A4"/>
<dbReference type="EMBL" id="JADGJD010001335">
    <property type="protein sequence ID" value="KAJ3043835.1"/>
    <property type="molecule type" value="Genomic_DNA"/>
</dbReference>
<feature type="transmembrane region" description="Helical" evidence="1">
    <location>
        <begin position="79"/>
        <end position="100"/>
    </location>
</feature>
<evidence type="ECO:0000256" key="1">
    <source>
        <dbReference type="SAM" id="Phobius"/>
    </source>
</evidence>
<protein>
    <submittedName>
        <fullName evidence="2">Uncharacterized protein</fullName>
    </submittedName>
</protein>
<name>A0AAD5S4A4_9FUNG</name>
<keyword evidence="1" id="KW-1133">Transmembrane helix</keyword>
<feature type="transmembrane region" description="Helical" evidence="1">
    <location>
        <begin position="45"/>
        <end position="67"/>
    </location>
</feature>
<feature type="transmembrane region" description="Helical" evidence="1">
    <location>
        <begin position="120"/>
        <end position="140"/>
    </location>
</feature>
<comment type="caution">
    <text evidence="2">The sequence shown here is derived from an EMBL/GenBank/DDBJ whole genome shotgun (WGS) entry which is preliminary data.</text>
</comment>
<dbReference type="Proteomes" id="UP001212841">
    <property type="component" value="Unassembled WGS sequence"/>
</dbReference>
<evidence type="ECO:0000313" key="2">
    <source>
        <dbReference type="EMBL" id="KAJ3043835.1"/>
    </source>
</evidence>
<accession>A0AAD5S4A4</accession>
<keyword evidence="1" id="KW-0812">Transmembrane</keyword>
<reference evidence="2" key="1">
    <citation type="submission" date="2020-05" db="EMBL/GenBank/DDBJ databases">
        <title>Phylogenomic resolution of chytrid fungi.</title>
        <authorList>
            <person name="Stajich J.E."/>
            <person name="Amses K."/>
            <person name="Simmons R."/>
            <person name="Seto K."/>
            <person name="Myers J."/>
            <person name="Bonds A."/>
            <person name="Quandt C.A."/>
            <person name="Barry K."/>
            <person name="Liu P."/>
            <person name="Grigoriev I."/>
            <person name="Longcore J.E."/>
            <person name="James T.Y."/>
        </authorList>
    </citation>
    <scope>NUCLEOTIDE SEQUENCE</scope>
    <source>
        <strain evidence="2">JEL0318</strain>
    </source>
</reference>